<feature type="transmembrane region" description="Helical" evidence="1">
    <location>
        <begin position="85"/>
        <end position="103"/>
    </location>
</feature>
<reference evidence="2" key="1">
    <citation type="journal article" date="2020" name="mSystems">
        <title>Genome- and Community-Level Interaction Insights into Carbon Utilization and Element Cycling Functions of Hydrothermarchaeota in Hydrothermal Sediment.</title>
        <authorList>
            <person name="Zhou Z."/>
            <person name="Liu Y."/>
            <person name="Xu W."/>
            <person name="Pan J."/>
            <person name="Luo Z.H."/>
            <person name="Li M."/>
        </authorList>
    </citation>
    <scope>NUCLEOTIDE SEQUENCE [LARGE SCALE GENOMIC DNA]</scope>
    <source>
        <strain evidence="2">SpSt-767</strain>
    </source>
</reference>
<accession>A0A7V6DR12</accession>
<dbReference type="Pfam" id="PF10097">
    <property type="entry name" value="DUF2335"/>
    <property type="match status" value="1"/>
</dbReference>
<evidence type="ECO:0000256" key="1">
    <source>
        <dbReference type="SAM" id="Phobius"/>
    </source>
</evidence>
<feature type="transmembrane region" description="Helical" evidence="1">
    <location>
        <begin position="55"/>
        <end position="79"/>
    </location>
</feature>
<dbReference type="AlphaFoldDB" id="A0A7V6DR12"/>
<dbReference type="EMBL" id="DTGR01000221">
    <property type="protein sequence ID" value="HHS30908.1"/>
    <property type="molecule type" value="Genomic_DNA"/>
</dbReference>
<protein>
    <submittedName>
        <fullName evidence="2">DUF2335 domain-containing protein</fullName>
    </submittedName>
</protein>
<organism evidence="2">
    <name type="scientific">Desulfobacca acetoxidans</name>
    <dbReference type="NCBI Taxonomy" id="60893"/>
    <lineage>
        <taxon>Bacteria</taxon>
        <taxon>Pseudomonadati</taxon>
        <taxon>Thermodesulfobacteriota</taxon>
        <taxon>Desulfobaccia</taxon>
        <taxon>Desulfobaccales</taxon>
        <taxon>Desulfobaccaceae</taxon>
        <taxon>Desulfobacca</taxon>
    </lineage>
</organism>
<sequence>MAFHSGPLPPPELLENYERVVPGSAERILVMAENQSAHRQQLESRYLSAEIRNSLLGVIFALLLGITGPSLSGLCIYAGQGWPGAALGGAMLVSLVGTFIYGTKQRRIEREQKFQLMVKNQ</sequence>
<gene>
    <name evidence="2" type="ORF">ENV52_14560</name>
</gene>
<keyword evidence="1" id="KW-0812">Transmembrane</keyword>
<dbReference type="InterPro" id="IPR019284">
    <property type="entry name" value="RP532"/>
</dbReference>
<name>A0A7V6DR12_9BACT</name>
<comment type="caution">
    <text evidence="2">The sequence shown here is derived from an EMBL/GenBank/DDBJ whole genome shotgun (WGS) entry which is preliminary data.</text>
</comment>
<evidence type="ECO:0000313" key="2">
    <source>
        <dbReference type="EMBL" id="HHS30908.1"/>
    </source>
</evidence>
<proteinExistence type="predicted"/>
<keyword evidence="1" id="KW-0472">Membrane</keyword>
<keyword evidence="1" id="KW-1133">Transmembrane helix</keyword>